<keyword evidence="10" id="KW-0325">Glycoprotein</keyword>
<evidence type="ECO:0000313" key="16">
    <source>
        <dbReference type="EMBL" id="CAF0921680.1"/>
    </source>
</evidence>
<feature type="repeat" description="ANK" evidence="12">
    <location>
        <begin position="455"/>
        <end position="487"/>
    </location>
</feature>
<dbReference type="EMBL" id="CAJNOQ010000705">
    <property type="protein sequence ID" value="CAF0829944.1"/>
    <property type="molecule type" value="Genomic_DNA"/>
</dbReference>
<dbReference type="InterPro" id="IPR052076">
    <property type="entry name" value="TRP_cation_channel"/>
</dbReference>
<keyword evidence="3" id="KW-0716">Sensory transduction</keyword>
<dbReference type="AlphaFoldDB" id="A0A813V0I7"/>
<dbReference type="PANTHER" id="PTHR47143">
    <property type="entry name" value="TRANSIENT RECEPTOR POTENTIAL CATION CHANNEL PROTEIN PAINLESS"/>
    <property type="match status" value="1"/>
</dbReference>
<evidence type="ECO:0000256" key="5">
    <source>
        <dbReference type="ARBA" id="ARBA00022737"/>
    </source>
</evidence>
<reference evidence="15" key="1">
    <citation type="submission" date="2021-02" db="EMBL/GenBank/DDBJ databases">
        <authorList>
            <person name="Nowell W R."/>
        </authorList>
    </citation>
    <scope>NUCLEOTIDE SEQUENCE</scope>
</reference>
<keyword evidence="6 13" id="KW-1133">Transmembrane helix</keyword>
<dbReference type="InterPro" id="IPR036770">
    <property type="entry name" value="Ankyrin_rpt-contain_sf"/>
</dbReference>
<evidence type="ECO:0000256" key="2">
    <source>
        <dbReference type="ARBA" id="ARBA00022448"/>
    </source>
</evidence>
<name>A0A813V0I7_9BILA</name>
<dbReference type="InterPro" id="IPR005821">
    <property type="entry name" value="Ion_trans_dom"/>
</dbReference>
<evidence type="ECO:0000256" key="12">
    <source>
        <dbReference type="PROSITE-ProRule" id="PRU00023"/>
    </source>
</evidence>
<dbReference type="GO" id="GO:1902495">
    <property type="term" value="C:transmembrane transporter complex"/>
    <property type="evidence" value="ECO:0007669"/>
    <property type="project" value="TreeGrafter"/>
</dbReference>
<dbReference type="EMBL" id="CAJOBA010003977">
    <property type="protein sequence ID" value="CAF3699084.1"/>
    <property type="molecule type" value="Genomic_DNA"/>
</dbReference>
<evidence type="ECO:0000313" key="18">
    <source>
        <dbReference type="EMBL" id="CAF3699084.1"/>
    </source>
</evidence>
<feature type="transmembrane region" description="Helical" evidence="13">
    <location>
        <begin position="808"/>
        <end position="837"/>
    </location>
</feature>
<proteinExistence type="predicted"/>
<dbReference type="SMART" id="SM00248">
    <property type="entry name" value="ANK"/>
    <property type="match status" value="13"/>
</dbReference>
<feature type="repeat" description="ANK" evidence="12">
    <location>
        <begin position="487"/>
        <end position="519"/>
    </location>
</feature>
<dbReference type="SUPFAM" id="SSF48403">
    <property type="entry name" value="Ankyrin repeat"/>
    <property type="match status" value="3"/>
</dbReference>
<comment type="subcellular location">
    <subcellularLocation>
        <location evidence="1">Membrane</location>
        <topology evidence="1">Multi-pass membrane protein</topology>
    </subcellularLocation>
</comment>
<feature type="transmembrane region" description="Helical" evidence="13">
    <location>
        <begin position="630"/>
        <end position="655"/>
    </location>
</feature>
<feature type="repeat" description="ANK" evidence="12">
    <location>
        <begin position="313"/>
        <end position="345"/>
    </location>
</feature>
<feature type="repeat" description="ANK" evidence="12">
    <location>
        <begin position="521"/>
        <end position="553"/>
    </location>
</feature>
<evidence type="ECO:0000313" key="19">
    <source>
        <dbReference type="Proteomes" id="UP000663829"/>
    </source>
</evidence>
<evidence type="ECO:0000256" key="11">
    <source>
        <dbReference type="ARBA" id="ARBA00023303"/>
    </source>
</evidence>
<feature type="repeat" description="ANK" evidence="12">
    <location>
        <begin position="384"/>
        <end position="416"/>
    </location>
</feature>
<keyword evidence="2" id="KW-0813">Transport</keyword>
<feature type="transmembrane region" description="Helical" evidence="13">
    <location>
        <begin position="771"/>
        <end position="788"/>
    </location>
</feature>
<organism evidence="15 19">
    <name type="scientific">Didymodactylos carnosus</name>
    <dbReference type="NCBI Taxonomy" id="1234261"/>
    <lineage>
        <taxon>Eukaryota</taxon>
        <taxon>Metazoa</taxon>
        <taxon>Spiralia</taxon>
        <taxon>Gnathifera</taxon>
        <taxon>Rotifera</taxon>
        <taxon>Eurotatoria</taxon>
        <taxon>Bdelloidea</taxon>
        <taxon>Philodinida</taxon>
        <taxon>Philodinidae</taxon>
        <taxon>Didymodactylos</taxon>
    </lineage>
</organism>
<keyword evidence="8" id="KW-0406">Ion transport</keyword>
<evidence type="ECO:0000256" key="7">
    <source>
        <dbReference type="ARBA" id="ARBA00023043"/>
    </source>
</evidence>
<evidence type="ECO:0000256" key="10">
    <source>
        <dbReference type="ARBA" id="ARBA00023180"/>
    </source>
</evidence>
<feature type="domain" description="Ion transport" evidence="14">
    <location>
        <begin position="630"/>
        <end position="843"/>
    </location>
</feature>
<keyword evidence="9 13" id="KW-0472">Membrane</keyword>
<dbReference type="GO" id="GO:0005216">
    <property type="term" value="F:monoatomic ion channel activity"/>
    <property type="evidence" value="ECO:0007669"/>
    <property type="project" value="InterPro"/>
</dbReference>
<dbReference type="EMBL" id="CAJOBC010000705">
    <property type="protein sequence ID" value="CAF3616977.1"/>
    <property type="molecule type" value="Genomic_DNA"/>
</dbReference>
<keyword evidence="4 13" id="KW-0812">Transmembrane</keyword>
<keyword evidence="5" id="KW-0677">Repeat</keyword>
<evidence type="ECO:0000259" key="14">
    <source>
        <dbReference type="Pfam" id="PF00520"/>
    </source>
</evidence>
<dbReference type="Proteomes" id="UP000681722">
    <property type="component" value="Unassembled WGS sequence"/>
</dbReference>
<keyword evidence="19" id="KW-1185">Reference proteome</keyword>
<gene>
    <name evidence="15" type="ORF">GPM918_LOCUS5000</name>
    <name evidence="16" type="ORF">OVA965_LOCUS10656</name>
    <name evidence="17" type="ORF">SRO942_LOCUS5001</name>
    <name evidence="18" type="ORF">TMI583_LOCUS10652</name>
</gene>
<dbReference type="Proteomes" id="UP000663829">
    <property type="component" value="Unassembled WGS sequence"/>
</dbReference>
<dbReference type="Pfam" id="PF00520">
    <property type="entry name" value="Ion_trans"/>
    <property type="match status" value="1"/>
</dbReference>
<feature type="repeat" description="ANK" evidence="12">
    <location>
        <begin position="280"/>
        <end position="312"/>
    </location>
</feature>
<evidence type="ECO:0000256" key="9">
    <source>
        <dbReference type="ARBA" id="ARBA00023136"/>
    </source>
</evidence>
<dbReference type="PROSITE" id="PS50088">
    <property type="entry name" value="ANK_REPEAT"/>
    <property type="match status" value="7"/>
</dbReference>
<evidence type="ECO:0000313" key="17">
    <source>
        <dbReference type="EMBL" id="CAF3616977.1"/>
    </source>
</evidence>
<dbReference type="Pfam" id="PF12796">
    <property type="entry name" value="Ank_2"/>
    <property type="match status" value="4"/>
</dbReference>
<evidence type="ECO:0000256" key="1">
    <source>
        <dbReference type="ARBA" id="ARBA00004141"/>
    </source>
</evidence>
<evidence type="ECO:0000256" key="3">
    <source>
        <dbReference type="ARBA" id="ARBA00022606"/>
    </source>
</evidence>
<dbReference type="EMBL" id="CAJNOK010003975">
    <property type="protein sequence ID" value="CAF0921680.1"/>
    <property type="molecule type" value="Genomic_DNA"/>
</dbReference>
<evidence type="ECO:0000313" key="15">
    <source>
        <dbReference type="EMBL" id="CAF0829944.1"/>
    </source>
</evidence>
<feature type="transmembrane region" description="Helical" evidence="13">
    <location>
        <begin position="735"/>
        <end position="759"/>
    </location>
</feature>
<keyword evidence="7 12" id="KW-0040">ANK repeat</keyword>
<dbReference type="Proteomes" id="UP000682733">
    <property type="component" value="Unassembled WGS sequence"/>
</dbReference>
<dbReference type="OrthoDB" id="1661883at2759"/>
<dbReference type="PANTHER" id="PTHR47143:SF1">
    <property type="entry name" value="ION_TRANS DOMAIN-CONTAINING PROTEIN"/>
    <property type="match status" value="1"/>
</dbReference>
<evidence type="ECO:0000256" key="6">
    <source>
        <dbReference type="ARBA" id="ARBA00022989"/>
    </source>
</evidence>
<dbReference type="Proteomes" id="UP000677228">
    <property type="component" value="Unassembled WGS sequence"/>
</dbReference>
<dbReference type="Pfam" id="PF13637">
    <property type="entry name" value="Ank_4"/>
    <property type="match status" value="1"/>
</dbReference>
<evidence type="ECO:0000256" key="8">
    <source>
        <dbReference type="ARBA" id="ARBA00023065"/>
    </source>
</evidence>
<feature type="transmembrane region" description="Helical" evidence="13">
    <location>
        <begin position="697"/>
        <end position="715"/>
    </location>
</feature>
<dbReference type="Gene3D" id="1.25.40.20">
    <property type="entry name" value="Ankyrin repeat-containing domain"/>
    <property type="match status" value="3"/>
</dbReference>
<feature type="repeat" description="ANK" evidence="12">
    <location>
        <begin position="153"/>
        <end position="185"/>
    </location>
</feature>
<evidence type="ECO:0000256" key="13">
    <source>
        <dbReference type="SAM" id="Phobius"/>
    </source>
</evidence>
<dbReference type="InterPro" id="IPR002110">
    <property type="entry name" value="Ankyrin_rpt"/>
</dbReference>
<evidence type="ECO:0000256" key="4">
    <source>
        <dbReference type="ARBA" id="ARBA00022692"/>
    </source>
</evidence>
<sequence>MSGASKTPLNSKHEKEHKIRSFFTHLHRRFSSFAEPGQNAHKLDFSSVDLTKSNDTSQFTLTDTLTSQSVSSVTNAHNEDICLFRDSPYYIVRIAGTGNEEEFDRLVHDDPGKLRISNASGCYAIHNAAARNKVAILTIIAQYKGDINLPDKNSWTPLHHAVIHSSLLAIEWLLDNGADSTKKTIQNEAPIHFAVIHNQLASLKILLSKRPDDVNIDGDRDATPLHYAALHDNLEAARILDDLSTPAHLACAQGSLELLKLMLDCQPELKEKVIHMSDVQGMTCLHRAAMFDHVDIMAYLLEMNANINARDNQRRTPLLLAALENSLTAVCFLLSKNASIIARDVCDRNLLHFIIIQGLNFEAIEHELFSRRGYHALFDQRDVDGFYPIHYASRDGQVTMLRILIKYGSNTIIYKKTHKRQSSLHFAAQYGRYNTCKQLLDIPGFERILNEQEQTGLTPLHLSCQNGHTRVVQLLLHKGAMLSRSYDGNNPLHEAAANGHVNTVKLILQSHSHLKNIKNYLGMTLLHCAACNGHVDTVVLLLSNNCDFVTNNNNETFFDMAIQKKQREVCLAIIAHERWQEALNLSSSIYRTPLLGLIENLPECVQMMVKFGQTDNLSHPLCEMLLRYKWLSYGFPLHVIQLCFYLLFTVTLSYFSITFNSCNHLDPFSLTNTKNISYCPNPLFTSFNETVSMHYQWEAGACSVFSAWFTLLFLIGRFDMYGIYVIMFLEIMKTLLHVLVLFSILIIGFVLTFCVLRQFSPILDPSKSKHLLIIIIKSITMMLGGLDYDRQYVEPMLTNNDNQHFPTITLIFLVLFTILMPILLMNLLVGLAIGDLMEIKQNARLKRLAMQVQLHTYLEKKFPKKMLNRLVKNEYVIYINKQMSYNILSRTRRQWISKPFGTKKSLENSDKLYQNNGLFIILYEQKLKQKYMQRQLQKLMNLVRLIVLKMNIHSKADIDDVHNTGPISLEKLQQIILTVKKFSYLSKKN</sequence>
<comment type="caution">
    <text evidence="15">The sequence shown here is derived from an EMBL/GenBank/DDBJ whole genome shotgun (WGS) entry which is preliminary data.</text>
</comment>
<accession>A0A813V0I7</accession>
<dbReference type="PROSITE" id="PS50297">
    <property type="entry name" value="ANK_REP_REGION"/>
    <property type="match status" value="6"/>
</dbReference>
<protein>
    <recommendedName>
        <fullName evidence="14">Ion transport domain-containing protein</fullName>
    </recommendedName>
</protein>
<keyword evidence="11" id="KW-0407">Ion channel</keyword>